<evidence type="ECO:0000313" key="2">
    <source>
        <dbReference type="Proteomes" id="UP001178507"/>
    </source>
</evidence>
<sequence length="709" mass="75247">MVVATCPPGNTDRFQAPMLSLPPFCELRCPDPETWPPGYRLSDAGWQCQPDYTGEPLKFCNATPSCNETDFPQLDEEGNCANAVELDISLSGCKKRQPCTAPDLSSCRLESPECPAQLAPGASCETRCRFPFQGLPSVAHCPADNTLMDGQGLEWEPPACSIPECYDPVPPGYQFGLNGWECAAGFYGAAVRSCGTDTNCESEISLSGCLQLQPCRLPMRDRCRYDFTDCLAALDGANCEVKCLAPYQGQAGVAFCPAGNVDPEQELQVVAWPNCVATCPESPPAGYERTDLGWRCALGYDGSAQATCTISELDGSCVSDLQLGGCLSRQPCAPPATQEPCMYDFPSCTQIDAGASCEIRCKHPYRGSSAVATCPANNTDPLKAADVELPDCVVKAPCPDPPEGPPEAYRYTGNILEPVVCAPGYFGQALRQCVAKPLPDSEEGTDCYAEGEFSGCARIEPCRAPEIGATDCELQSNCSEIMEAGSSCNTWCRQPLVGEISAAVCPWNNTQPLKWADWRKPSCSCPDPARVFPGYAAGGNWQCLAGYVGTAQKVCPCGGSESLLMGCHAPVLCGAAGFLDTDRRKNFVGGELKFGPSTLDGRKDEDGVYRYEVFWADDCGNPLGDAILSVPPRTSGGPTNLWPGGCCKTDVYTAMLGPMALPSAARTLLISVLTTSGPAPDGLVVPLVDESYEEASWQAPGCDCAGPSG</sequence>
<dbReference type="AlphaFoldDB" id="A0AA36MV08"/>
<reference evidence="1" key="1">
    <citation type="submission" date="2023-08" db="EMBL/GenBank/DDBJ databases">
        <authorList>
            <person name="Chen Y."/>
            <person name="Shah S."/>
            <person name="Dougan E. K."/>
            <person name="Thang M."/>
            <person name="Chan C."/>
        </authorList>
    </citation>
    <scope>NUCLEOTIDE SEQUENCE</scope>
</reference>
<proteinExistence type="predicted"/>
<comment type="caution">
    <text evidence="1">The sequence shown here is derived from an EMBL/GenBank/DDBJ whole genome shotgun (WGS) entry which is preliminary data.</text>
</comment>
<keyword evidence="2" id="KW-1185">Reference proteome</keyword>
<gene>
    <name evidence="1" type="ORF">EVOR1521_LOCUS13220</name>
</gene>
<evidence type="ECO:0000313" key="1">
    <source>
        <dbReference type="EMBL" id="CAJ1387076.1"/>
    </source>
</evidence>
<dbReference type="EMBL" id="CAUJNA010001454">
    <property type="protein sequence ID" value="CAJ1387076.1"/>
    <property type="molecule type" value="Genomic_DNA"/>
</dbReference>
<organism evidence="1 2">
    <name type="scientific">Effrenium voratum</name>
    <dbReference type="NCBI Taxonomy" id="2562239"/>
    <lineage>
        <taxon>Eukaryota</taxon>
        <taxon>Sar</taxon>
        <taxon>Alveolata</taxon>
        <taxon>Dinophyceae</taxon>
        <taxon>Suessiales</taxon>
        <taxon>Symbiodiniaceae</taxon>
        <taxon>Effrenium</taxon>
    </lineage>
</organism>
<protein>
    <submittedName>
        <fullName evidence="1">Uncharacterized protein</fullName>
    </submittedName>
</protein>
<name>A0AA36MV08_9DINO</name>
<accession>A0AA36MV08</accession>
<dbReference type="Proteomes" id="UP001178507">
    <property type="component" value="Unassembled WGS sequence"/>
</dbReference>